<feature type="domain" description="Chromo" evidence="8">
    <location>
        <begin position="135"/>
        <end position="193"/>
    </location>
</feature>
<dbReference type="SUPFAM" id="SSF54160">
    <property type="entry name" value="Chromo domain-like"/>
    <property type="match status" value="2"/>
</dbReference>
<feature type="compositionally biased region" description="Basic and acidic residues" evidence="7">
    <location>
        <begin position="76"/>
        <end position="94"/>
    </location>
</feature>
<comment type="caution">
    <text evidence="9">The sequence shown here is derived from an EMBL/GenBank/DDBJ whole genome shotgun (WGS) entry which is preliminary data.</text>
</comment>
<dbReference type="InterPro" id="IPR016197">
    <property type="entry name" value="Chromo-like_dom_sf"/>
</dbReference>
<protein>
    <recommendedName>
        <fullName evidence="6">Heterochromatin protein 1</fullName>
    </recommendedName>
</protein>
<organism evidence="9 10">
    <name type="scientific">Daphnia galeata</name>
    <dbReference type="NCBI Taxonomy" id="27404"/>
    <lineage>
        <taxon>Eukaryota</taxon>
        <taxon>Metazoa</taxon>
        <taxon>Ecdysozoa</taxon>
        <taxon>Arthropoda</taxon>
        <taxon>Crustacea</taxon>
        <taxon>Branchiopoda</taxon>
        <taxon>Diplostraca</taxon>
        <taxon>Cladocera</taxon>
        <taxon>Anomopoda</taxon>
        <taxon>Daphniidae</taxon>
        <taxon>Daphnia</taxon>
    </lineage>
</organism>
<evidence type="ECO:0000256" key="4">
    <source>
        <dbReference type="ARBA" id="ARBA00023163"/>
    </source>
</evidence>
<feature type="region of interest" description="Disordered" evidence="7">
    <location>
        <begin position="1"/>
        <end position="28"/>
    </location>
</feature>
<dbReference type="GO" id="GO:0003682">
    <property type="term" value="F:chromatin binding"/>
    <property type="evidence" value="ECO:0007669"/>
    <property type="project" value="UniProtKB-ARBA"/>
</dbReference>
<dbReference type="FunFam" id="2.40.50.40:FF:000031">
    <property type="entry name" value="Heterochromatin protein 1"/>
    <property type="match status" value="1"/>
</dbReference>
<dbReference type="GO" id="GO:0000792">
    <property type="term" value="C:heterochromatin"/>
    <property type="evidence" value="ECO:0007669"/>
    <property type="project" value="UniProtKB-ARBA"/>
</dbReference>
<keyword evidence="5" id="KW-0539">Nucleus</keyword>
<dbReference type="InterPro" id="IPR017984">
    <property type="entry name" value="Chromo_dom_subgr"/>
</dbReference>
<evidence type="ECO:0000256" key="3">
    <source>
        <dbReference type="ARBA" id="ARBA00023015"/>
    </source>
</evidence>
<accession>A0A8J2WHH4</accession>
<feature type="region of interest" description="Disordered" evidence="7">
    <location>
        <begin position="76"/>
        <end position="139"/>
    </location>
</feature>
<keyword evidence="3" id="KW-0805">Transcription regulation</keyword>
<reference evidence="9" key="1">
    <citation type="submission" date="2021-11" db="EMBL/GenBank/DDBJ databases">
        <authorList>
            <person name="Schell T."/>
        </authorList>
    </citation>
    <scope>NUCLEOTIDE SEQUENCE</scope>
    <source>
        <strain evidence="9">M5</strain>
    </source>
</reference>
<keyword evidence="10" id="KW-1185">Reference proteome</keyword>
<dbReference type="CDD" id="cd18631">
    <property type="entry name" value="CD_HP1_like"/>
    <property type="match status" value="1"/>
</dbReference>
<evidence type="ECO:0000256" key="5">
    <source>
        <dbReference type="ARBA" id="ARBA00023242"/>
    </source>
</evidence>
<dbReference type="FunFam" id="2.40.50.40:FF:000007">
    <property type="entry name" value="Chromobox protein homolog 1"/>
    <property type="match status" value="1"/>
</dbReference>
<dbReference type="SMART" id="SM00300">
    <property type="entry name" value="ChSh"/>
    <property type="match status" value="1"/>
</dbReference>
<dbReference type="PRINTS" id="PR00504">
    <property type="entry name" value="CHROMODOMAIN"/>
</dbReference>
<feature type="compositionally biased region" description="Basic and acidic residues" evidence="7">
    <location>
        <begin position="1"/>
        <end position="13"/>
    </location>
</feature>
<dbReference type="EMBL" id="CAKKLH010000146">
    <property type="protein sequence ID" value="CAH0104538.1"/>
    <property type="molecule type" value="Genomic_DNA"/>
</dbReference>
<dbReference type="PROSITE" id="PS50013">
    <property type="entry name" value="CHROMO_2"/>
    <property type="match status" value="2"/>
</dbReference>
<dbReference type="GO" id="GO:0005634">
    <property type="term" value="C:nucleus"/>
    <property type="evidence" value="ECO:0007669"/>
    <property type="project" value="UniProtKB-SubCell"/>
</dbReference>
<keyword evidence="2" id="KW-0677">Repeat</keyword>
<dbReference type="GO" id="GO:0031507">
    <property type="term" value="P:heterochromatin formation"/>
    <property type="evidence" value="ECO:0007669"/>
    <property type="project" value="UniProtKB-ARBA"/>
</dbReference>
<feature type="domain" description="Chromo" evidence="8">
    <location>
        <begin position="29"/>
        <end position="87"/>
    </location>
</feature>
<evidence type="ECO:0000256" key="7">
    <source>
        <dbReference type="SAM" id="MobiDB-lite"/>
    </source>
</evidence>
<dbReference type="PANTHER" id="PTHR22812">
    <property type="entry name" value="CHROMOBOX PROTEIN"/>
    <property type="match status" value="1"/>
</dbReference>
<proteinExistence type="predicted"/>
<comment type="subcellular location">
    <subcellularLocation>
        <location evidence="1">Nucleus</location>
    </subcellularLocation>
</comment>
<dbReference type="AlphaFoldDB" id="A0A8J2WHH4"/>
<evidence type="ECO:0000256" key="2">
    <source>
        <dbReference type="ARBA" id="ARBA00022737"/>
    </source>
</evidence>
<evidence type="ECO:0000256" key="1">
    <source>
        <dbReference type="ARBA" id="ARBA00004123"/>
    </source>
</evidence>
<dbReference type="Pfam" id="PF00385">
    <property type="entry name" value="Chromo"/>
    <property type="match status" value="1"/>
</dbReference>
<gene>
    <name evidence="9" type="ORF">DGAL_LOCUS7445</name>
</gene>
<dbReference type="PROSITE" id="PS00598">
    <property type="entry name" value="CHROMO_1"/>
    <property type="match status" value="1"/>
</dbReference>
<evidence type="ECO:0000259" key="8">
    <source>
        <dbReference type="PROSITE" id="PS50013"/>
    </source>
</evidence>
<dbReference type="Gene3D" id="2.40.50.40">
    <property type="match status" value="2"/>
</dbReference>
<feature type="compositionally biased region" description="Basic and acidic residues" evidence="7">
    <location>
        <begin position="110"/>
        <end position="137"/>
    </location>
</feature>
<sequence>MGRNTRGKEKDVVGEPSTSEAADGGEGEFSVEKVIDRREKNGKVEYFLKWKGFGDEENTWEPEENLDCPALIAEFENQRKEKEKGKKKETDKKEIKKRSHASEDSDTNPSEEKRPAKKKPTDESGDRPKGFDRKLEPDLIIGASNDTGELCFLMKWKSSDEADLVPASQANKICPQIVIQFYEERLTWHNNANGDDGKTKEKDRTD</sequence>
<dbReference type="SMART" id="SM00298">
    <property type="entry name" value="CHROMO"/>
    <property type="match status" value="2"/>
</dbReference>
<dbReference type="OrthoDB" id="273092at2759"/>
<dbReference type="Proteomes" id="UP000789390">
    <property type="component" value="Unassembled WGS sequence"/>
</dbReference>
<dbReference type="InterPro" id="IPR008251">
    <property type="entry name" value="Chromo_shadow_dom"/>
</dbReference>
<dbReference type="InterPro" id="IPR023779">
    <property type="entry name" value="Chromodomain_CS"/>
</dbReference>
<dbReference type="Pfam" id="PF01393">
    <property type="entry name" value="Chromo_shadow"/>
    <property type="match status" value="1"/>
</dbReference>
<name>A0A8J2WHH4_9CRUS</name>
<dbReference type="InterPro" id="IPR000953">
    <property type="entry name" value="Chromo/chromo_shadow_dom"/>
</dbReference>
<keyword evidence="4" id="KW-0804">Transcription</keyword>
<evidence type="ECO:0000313" key="10">
    <source>
        <dbReference type="Proteomes" id="UP000789390"/>
    </source>
</evidence>
<dbReference type="InterPro" id="IPR023780">
    <property type="entry name" value="Chromo_domain"/>
</dbReference>
<evidence type="ECO:0000313" key="9">
    <source>
        <dbReference type="EMBL" id="CAH0104538.1"/>
    </source>
</evidence>
<dbReference type="CDD" id="cd00034">
    <property type="entry name" value="CSD"/>
    <property type="match status" value="1"/>
</dbReference>
<dbReference type="InterPro" id="IPR051219">
    <property type="entry name" value="Heterochromatin_chromo-domain"/>
</dbReference>
<evidence type="ECO:0000256" key="6">
    <source>
        <dbReference type="ARBA" id="ARBA00073803"/>
    </source>
</evidence>